<feature type="domain" description="tRNase Z endonuclease" evidence="13">
    <location>
        <begin position="6"/>
        <end position="65"/>
    </location>
</feature>
<accession>A0A9P6TZS0</accession>
<dbReference type="Pfam" id="PF13691">
    <property type="entry name" value="Lactamase_B_4"/>
    <property type="match status" value="1"/>
</dbReference>
<sequence>MKAYLQVLSNGTADCSPSVILHFDSQRYMINCGEGTQRLCMESKLRFSKLKTIFFTRTHWDCAGGVPGMLLTLSDVGVRNIKLIGGENLTHLITSTRHFVYRNTMAVEALELTSQIDNGSSSGNDSQKTTYKDENLRVTAVHVYPEGYERSTEPMPPPRDTFLNRSRSRSRSRTPPNPTQQQMSQHRGNGGAEGGEAGGRPKRPSEDMSPVELAEAAGREEDPATIRRLILADMLNLSRFEAIAAANAAAGIVNPATTAGKQQKKQQSGQPKNKRQRNSHGGESTITGSNVKEMDAIEAAEKAPLTFATTANPSTCKGGTGPRIIRRPYQDLPRTRPNPAAISYIFQTPDYPGKFNVEEAVRLGVKKGPLFGQLVNGRSVPSTNGGTVHPHQVISGGRPGRVVMVVDCPSVEYIASLVSAPEFQAFQSASSSADSTTEGDVCSVVHMAGETVLSDPAYQQWMASFGNKTQHIVAHQDFCGERLIWRSQSVSAVKLSKLSNTIFPVPYYNNRPVADLASVVALPKSKTTETAMTDKESHKDGTGEQASMVIPSESMLIYNLEPSTGIDRAEVIPPLVLRDHEDDERLVANKEYMREYITLAKQARQEIEAEQSQLAALSIPGREVVMTALGTGSSHPSKYRNVSATLVTMENEKVSSKEQPRQERDRPTFLLDVGEGTYGQMYRHFGGFRRSAEQIVSVDDRIKQLKGIFVSHLHADHHLGIVTVLDRWNKLREPDSNLHLVAPRRFNTFLQELSDVQDFGYDHVRFIDSEAIVYWRSNNDYRRLSSENALNEMLLNTGFSQIDTVDVIHCPWSYGISMTHTDGWKIVYSGDTRPCKNLVEAGMNATVLLHEATFEDDMEDEARIKNHSTTDEAIRVGEGMRAQFTLLTHFSQRYPKIPRFDYQSRQIAVNADNPQAKMPVGLCFDLMSVKLGEIPVLPKFLPALEALYSPQSDEAQEELQLEQEDVELASLSKSSM</sequence>
<dbReference type="PANTHER" id="PTHR12553:SF49">
    <property type="entry name" value="ZINC PHOSPHODIESTERASE ELAC PROTEIN 2"/>
    <property type="match status" value="1"/>
</dbReference>
<feature type="region of interest" description="Disordered" evidence="11">
    <location>
        <begin position="309"/>
        <end position="333"/>
    </location>
</feature>
<dbReference type="InterPro" id="IPR001279">
    <property type="entry name" value="Metallo-B-lactamas"/>
</dbReference>
<keyword evidence="9" id="KW-0378">Hydrolase</keyword>
<protein>
    <recommendedName>
        <fullName evidence="4">ribonuclease Z</fullName>
        <ecNumber evidence="4">3.1.26.11</ecNumber>
    </recommendedName>
</protein>
<dbReference type="EC" id="3.1.26.11" evidence="4"/>
<evidence type="ECO:0000256" key="8">
    <source>
        <dbReference type="ARBA" id="ARBA00022759"/>
    </source>
</evidence>
<reference evidence="14" key="1">
    <citation type="journal article" date="2020" name="Fungal Divers.">
        <title>Resolving the Mortierellaceae phylogeny through synthesis of multi-gene phylogenetics and phylogenomics.</title>
        <authorList>
            <person name="Vandepol N."/>
            <person name="Liber J."/>
            <person name="Desiro A."/>
            <person name="Na H."/>
            <person name="Kennedy M."/>
            <person name="Barry K."/>
            <person name="Grigoriev I.V."/>
            <person name="Miller A.N."/>
            <person name="O'Donnell K."/>
            <person name="Stajich J.E."/>
            <person name="Bonito G."/>
        </authorList>
    </citation>
    <scope>NUCLEOTIDE SEQUENCE</scope>
    <source>
        <strain evidence="14">BC1065</strain>
    </source>
</reference>
<keyword evidence="5" id="KW-0819">tRNA processing</keyword>
<dbReference type="PANTHER" id="PTHR12553">
    <property type="entry name" value="ZINC PHOSPHODIESTERASE ELAC PROTEIN 2"/>
    <property type="match status" value="1"/>
</dbReference>
<dbReference type="Pfam" id="PF12706">
    <property type="entry name" value="Lactamase_B_2"/>
    <property type="match status" value="1"/>
</dbReference>
<keyword evidence="8" id="KW-0255">Endonuclease</keyword>
<evidence type="ECO:0000256" key="1">
    <source>
        <dbReference type="ARBA" id="ARBA00000402"/>
    </source>
</evidence>
<organism evidence="14 15">
    <name type="scientific">Actinomortierella ambigua</name>
    <dbReference type="NCBI Taxonomy" id="1343610"/>
    <lineage>
        <taxon>Eukaryota</taxon>
        <taxon>Fungi</taxon>
        <taxon>Fungi incertae sedis</taxon>
        <taxon>Mucoromycota</taxon>
        <taxon>Mortierellomycotina</taxon>
        <taxon>Mortierellomycetes</taxon>
        <taxon>Mortierellales</taxon>
        <taxon>Mortierellaceae</taxon>
        <taxon>Actinomortierella</taxon>
    </lineage>
</organism>
<feature type="compositionally biased region" description="Polar residues" evidence="11">
    <location>
        <begin position="116"/>
        <end position="129"/>
    </location>
</feature>
<evidence type="ECO:0000256" key="3">
    <source>
        <dbReference type="ARBA" id="ARBA00007823"/>
    </source>
</evidence>
<comment type="caution">
    <text evidence="14">The sequence shown here is derived from an EMBL/GenBank/DDBJ whole genome shotgun (WGS) entry which is preliminary data.</text>
</comment>
<feature type="region of interest" description="Disordered" evidence="11">
    <location>
        <begin position="257"/>
        <end position="289"/>
    </location>
</feature>
<feature type="compositionally biased region" description="Gly residues" evidence="11">
    <location>
        <begin position="188"/>
        <end position="198"/>
    </location>
</feature>
<evidence type="ECO:0000256" key="7">
    <source>
        <dbReference type="ARBA" id="ARBA00022723"/>
    </source>
</evidence>
<evidence type="ECO:0000256" key="5">
    <source>
        <dbReference type="ARBA" id="ARBA00022694"/>
    </source>
</evidence>
<dbReference type="GO" id="GO:0046872">
    <property type="term" value="F:metal ion binding"/>
    <property type="evidence" value="ECO:0007669"/>
    <property type="project" value="UniProtKB-KW"/>
</dbReference>
<evidence type="ECO:0000259" key="13">
    <source>
        <dbReference type="Pfam" id="PF13691"/>
    </source>
</evidence>
<dbReference type="GO" id="GO:0042781">
    <property type="term" value="F:3'-tRNA processing endoribonuclease activity"/>
    <property type="evidence" value="ECO:0007669"/>
    <property type="project" value="UniProtKB-EC"/>
</dbReference>
<dbReference type="SUPFAM" id="SSF56281">
    <property type="entry name" value="Metallo-hydrolase/oxidoreductase"/>
    <property type="match status" value="2"/>
</dbReference>
<evidence type="ECO:0000259" key="12">
    <source>
        <dbReference type="Pfam" id="PF12706"/>
    </source>
</evidence>
<dbReference type="InterPro" id="IPR036866">
    <property type="entry name" value="RibonucZ/Hydroxyglut_hydro"/>
</dbReference>
<dbReference type="InterPro" id="IPR027794">
    <property type="entry name" value="tRNase_Z_dom"/>
</dbReference>
<keyword evidence="6" id="KW-0540">Nuclease</keyword>
<gene>
    <name evidence="14" type="primary">ELAC2</name>
    <name evidence="14" type="ORF">DFQ27_007654</name>
</gene>
<dbReference type="EMBL" id="JAAAJB010000608">
    <property type="protein sequence ID" value="KAG0253097.1"/>
    <property type="molecule type" value="Genomic_DNA"/>
</dbReference>
<comment type="similarity">
    <text evidence="3">Belongs to the RNase Z family.</text>
</comment>
<dbReference type="InterPro" id="IPR047151">
    <property type="entry name" value="RNZ2-like"/>
</dbReference>
<dbReference type="OrthoDB" id="527344at2759"/>
<dbReference type="Proteomes" id="UP000807716">
    <property type="component" value="Unassembled WGS sequence"/>
</dbReference>
<dbReference type="CDD" id="cd07718">
    <property type="entry name" value="RNaseZ_ELAC1_ELAC2-C-term-like_MBL-fold"/>
    <property type="match status" value="1"/>
</dbReference>
<evidence type="ECO:0000256" key="11">
    <source>
        <dbReference type="SAM" id="MobiDB-lite"/>
    </source>
</evidence>
<dbReference type="GO" id="GO:1990180">
    <property type="term" value="P:mitochondrial tRNA 3'-end processing"/>
    <property type="evidence" value="ECO:0007669"/>
    <property type="project" value="TreeGrafter"/>
</dbReference>
<evidence type="ECO:0000256" key="2">
    <source>
        <dbReference type="ARBA" id="ARBA00001947"/>
    </source>
</evidence>
<dbReference type="AlphaFoldDB" id="A0A9P6TZS0"/>
<dbReference type="GO" id="GO:0005739">
    <property type="term" value="C:mitochondrion"/>
    <property type="evidence" value="ECO:0007669"/>
    <property type="project" value="TreeGrafter"/>
</dbReference>
<evidence type="ECO:0000256" key="10">
    <source>
        <dbReference type="ARBA" id="ARBA00022833"/>
    </source>
</evidence>
<keyword evidence="7" id="KW-0479">Metal-binding</keyword>
<feature type="domain" description="Metallo-beta-lactamase" evidence="12">
    <location>
        <begin position="693"/>
        <end position="890"/>
    </location>
</feature>
<feature type="compositionally biased region" description="Polar residues" evidence="11">
    <location>
        <begin position="279"/>
        <end position="289"/>
    </location>
</feature>
<evidence type="ECO:0000313" key="15">
    <source>
        <dbReference type="Proteomes" id="UP000807716"/>
    </source>
</evidence>
<evidence type="ECO:0000313" key="14">
    <source>
        <dbReference type="EMBL" id="KAG0253097.1"/>
    </source>
</evidence>
<comment type="cofactor">
    <cofactor evidence="2">
        <name>Zn(2+)</name>
        <dbReference type="ChEBI" id="CHEBI:29105"/>
    </cofactor>
</comment>
<comment type="catalytic activity">
    <reaction evidence="1">
        <text>Endonucleolytic cleavage of RNA, removing extra 3' nucleotides from tRNA precursor, generating 3' termini of tRNAs. A 3'-hydroxy group is left at the tRNA terminus and a 5'-phosphoryl group is left at the trailer molecule.</text>
        <dbReference type="EC" id="3.1.26.11"/>
    </reaction>
</comment>
<keyword evidence="15" id="KW-1185">Reference proteome</keyword>
<evidence type="ECO:0000256" key="6">
    <source>
        <dbReference type="ARBA" id="ARBA00022722"/>
    </source>
</evidence>
<proteinExistence type="inferred from homology"/>
<evidence type="ECO:0000256" key="9">
    <source>
        <dbReference type="ARBA" id="ARBA00022801"/>
    </source>
</evidence>
<keyword evidence="10" id="KW-0862">Zinc</keyword>
<evidence type="ECO:0000256" key="4">
    <source>
        <dbReference type="ARBA" id="ARBA00012477"/>
    </source>
</evidence>
<name>A0A9P6TZS0_9FUNG</name>
<dbReference type="Gene3D" id="3.60.15.10">
    <property type="entry name" value="Ribonuclease Z/Hydroxyacylglutathione hydrolase-like"/>
    <property type="match status" value="3"/>
</dbReference>
<feature type="region of interest" description="Disordered" evidence="11">
    <location>
        <begin position="116"/>
        <end position="220"/>
    </location>
</feature>